<organism evidence="1 2">
    <name type="scientific">Corymbia citriodora subsp. variegata</name>
    <dbReference type="NCBI Taxonomy" id="360336"/>
    <lineage>
        <taxon>Eukaryota</taxon>
        <taxon>Viridiplantae</taxon>
        <taxon>Streptophyta</taxon>
        <taxon>Embryophyta</taxon>
        <taxon>Tracheophyta</taxon>
        <taxon>Spermatophyta</taxon>
        <taxon>Magnoliopsida</taxon>
        <taxon>eudicotyledons</taxon>
        <taxon>Gunneridae</taxon>
        <taxon>Pentapetalae</taxon>
        <taxon>rosids</taxon>
        <taxon>malvids</taxon>
        <taxon>Myrtales</taxon>
        <taxon>Myrtaceae</taxon>
        <taxon>Myrtoideae</taxon>
        <taxon>Eucalypteae</taxon>
        <taxon>Corymbia</taxon>
    </lineage>
</organism>
<evidence type="ECO:0000313" key="1">
    <source>
        <dbReference type="EMBL" id="KAF7847625.1"/>
    </source>
</evidence>
<name>A0A8T0CP60_CORYI</name>
<protein>
    <submittedName>
        <fullName evidence="1">Uncharacterized protein</fullName>
    </submittedName>
</protein>
<proteinExistence type="predicted"/>
<gene>
    <name evidence="1" type="ORF">BT93_L2778</name>
</gene>
<reference evidence="1" key="1">
    <citation type="submission" date="2020-05" db="EMBL/GenBank/DDBJ databases">
        <title>WGS assembly of Corymbia citriodora subspecies variegata.</title>
        <authorList>
            <person name="Barry K."/>
            <person name="Hundley H."/>
            <person name="Shu S."/>
            <person name="Jenkins J."/>
            <person name="Grimwood J."/>
            <person name="Baten A."/>
        </authorList>
    </citation>
    <scope>NUCLEOTIDE SEQUENCE</scope>
    <source>
        <strain evidence="1">CV2-018</strain>
    </source>
</reference>
<keyword evidence="2" id="KW-1185">Reference proteome</keyword>
<accession>A0A8T0CP60</accession>
<sequence length="37" mass="4398">MKILFCSDNDVRNLIPISEMVRQQRFSMTRFCTSLNC</sequence>
<dbReference type="EMBL" id="MU090637">
    <property type="protein sequence ID" value="KAF7847625.1"/>
    <property type="molecule type" value="Genomic_DNA"/>
</dbReference>
<dbReference type="Proteomes" id="UP000806378">
    <property type="component" value="Unassembled WGS sequence"/>
</dbReference>
<evidence type="ECO:0000313" key="2">
    <source>
        <dbReference type="Proteomes" id="UP000806378"/>
    </source>
</evidence>
<dbReference type="AlphaFoldDB" id="A0A8T0CP60"/>
<comment type="caution">
    <text evidence="1">The sequence shown here is derived from an EMBL/GenBank/DDBJ whole genome shotgun (WGS) entry which is preliminary data.</text>
</comment>
<dbReference type="Gramene" id="rna-gnl|WGS:JABURB|Cocit.L2778.1">
    <property type="protein sequence ID" value="cds-KAF7847625.1"/>
    <property type="gene ID" value="gene-BT93_L2778"/>
</dbReference>